<dbReference type="Proteomes" id="UP000805649">
    <property type="component" value="Unassembled WGS sequence"/>
</dbReference>
<reference evidence="1 2" key="1">
    <citation type="journal article" date="2020" name="Phytopathology">
        <title>Genome Sequence Resources of Colletotrichum truncatum, C. plurivorum, C. musicola, and C. sojae: Four Species Pathogenic to Soybean (Glycine max).</title>
        <authorList>
            <person name="Rogerio F."/>
            <person name="Boufleur T.R."/>
            <person name="Ciampi-Guillardi M."/>
            <person name="Sukno S.A."/>
            <person name="Thon M.R."/>
            <person name="Massola Junior N.S."/>
            <person name="Baroncelli R."/>
        </authorList>
    </citation>
    <scope>NUCLEOTIDE SEQUENCE [LARGE SCALE GENOMIC DNA]</scope>
    <source>
        <strain evidence="1 2">CMES1059</strain>
    </source>
</reference>
<feature type="non-terminal residue" evidence="1">
    <location>
        <position position="1"/>
    </location>
</feature>
<keyword evidence="2" id="KW-1185">Reference proteome</keyword>
<sequence length="539" mass="60043">LENVAYFKAKFSYAPATLRHLSPSLLLRGDSAVHYTPRDTLIMDRVLPELKKLASFPSKLRVYITSDIENEPDDQESLVRYLLYANEFDTRGICAVTSAWLSSCTAPESMHQIIDGYKLVVDNLNKHVHPDAQYPSAEDLHKLVVSGHPVYGKEALALPPSRGALDLVEKLCEFPNPLWVVCWGGTNVIAEALQHIRRTKASTDEAALHARLRVYAISDQDDTGEWIRNTFPEVFYIASIHGFGAFDMSTWQGISHPISGGDLSKASKEWLRENIQKGPLGNVYPTPMHIMEGDTPTFLYLIQNGLGDPEHPSFGSWGGRYRAIKVGSAHYADVVDTIVDVHGTERTDQKATIARWRDHFQNDFATRMSWSLEANFWDASHHPVPIIDGCCGPQVIRRRVQSGDVIVLDASASYDPDSPLDNSGLEFQWYQYHEPTINHPIGAQATPRCKLRPLAPPAEGDSMLAYNDAGFTNVALGPKVEITVPDAKAPAILNYPALHWLPHTGLDGMSYHIILQVSNKTAKFPVRRYLRVILDAGMS</sequence>
<accession>A0ACC3Z6Y6</accession>
<evidence type="ECO:0000313" key="2">
    <source>
        <dbReference type="Proteomes" id="UP000805649"/>
    </source>
</evidence>
<proteinExistence type="predicted"/>
<gene>
    <name evidence="1" type="ORF">CTRU02_206468</name>
</gene>
<evidence type="ECO:0000313" key="1">
    <source>
        <dbReference type="EMBL" id="KAL0939858.1"/>
    </source>
</evidence>
<organism evidence="1 2">
    <name type="scientific">Colletotrichum truncatum</name>
    <name type="common">Anthracnose fungus</name>
    <name type="synonym">Colletotrichum capsici</name>
    <dbReference type="NCBI Taxonomy" id="5467"/>
    <lineage>
        <taxon>Eukaryota</taxon>
        <taxon>Fungi</taxon>
        <taxon>Dikarya</taxon>
        <taxon>Ascomycota</taxon>
        <taxon>Pezizomycotina</taxon>
        <taxon>Sordariomycetes</taxon>
        <taxon>Hypocreomycetidae</taxon>
        <taxon>Glomerellales</taxon>
        <taxon>Glomerellaceae</taxon>
        <taxon>Colletotrichum</taxon>
        <taxon>Colletotrichum truncatum species complex</taxon>
    </lineage>
</organism>
<name>A0ACC3Z6Y6_COLTU</name>
<protein>
    <submittedName>
        <fullName evidence="1">Uncharacterized protein</fullName>
    </submittedName>
</protein>
<dbReference type="EMBL" id="VUJX02000003">
    <property type="protein sequence ID" value="KAL0939858.1"/>
    <property type="molecule type" value="Genomic_DNA"/>
</dbReference>
<comment type="caution">
    <text evidence="1">The sequence shown here is derived from an EMBL/GenBank/DDBJ whole genome shotgun (WGS) entry which is preliminary data.</text>
</comment>